<dbReference type="Gene3D" id="2.160.20.60">
    <property type="entry name" value="Glutamate synthase, alpha subunit, C-terminal domain"/>
    <property type="match status" value="1"/>
</dbReference>
<evidence type="ECO:0000256" key="18">
    <source>
        <dbReference type="ARBA" id="ARBA00023164"/>
    </source>
</evidence>
<dbReference type="SUPFAM" id="SSF51395">
    <property type="entry name" value="FMN-linked oxidoreductases"/>
    <property type="match status" value="1"/>
</dbReference>
<dbReference type="NCBIfam" id="NF008730">
    <property type="entry name" value="PRK11750.1"/>
    <property type="match status" value="1"/>
</dbReference>
<dbReference type="GO" id="GO:0046872">
    <property type="term" value="F:metal ion binding"/>
    <property type="evidence" value="ECO:0007669"/>
    <property type="project" value="UniProtKB-KW"/>
</dbReference>
<evidence type="ECO:0000256" key="16">
    <source>
        <dbReference type="ARBA" id="ARBA00023004"/>
    </source>
</evidence>
<keyword evidence="15" id="KW-0560">Oxidoreductase</keyword>
<dbReference type="GO" id="GO:0009570">
    <property type="term" value="C:chloroplast stroma"/>
    <property type="evidence" value="ECO:0007669"/>
    <property type="project" value="UniProtKB-SubCell"/>
</dbReference>
<dbReference type="EMBL" id="MF101410">
    <property type="protein sequence ID" value="ARW59741.1"/>
    <property type="molecule type" value="Genomic_DNA"/>
</dbReference>
<dbReference type="Gene3D" id="3.60.20.10">
    <property type="entry name" value="Glutamine Phosphoribosylpyrophosphate, subunit 1, domain 1"/>
    <property type="match status" value="1"/>
</dbReference>
<name>A0A1Z1M1J5_9FLOR</name>
<keyword evidence="12" id="KW-0479">Metal-binding</keyword>
<evidence type="ECO:0000256" key="9">
    <source>
        <dbReference type="ARBA" id="ARBA00022605"/>
    </source>
</evidence>
<evidence type="ECO:0000256" key="21">
    <source>
        <dbReference type="ARBA" id="ARBA00039085"/>
    </source>
</evidence>
<dbReference type="InterPro" id="IPR017932">
    <property type="entry name" value="GATase_2_dom"/>
</dbReference>
<comment type="pathway">
    <text evidence="5">Energy metabolism; nitrogen metabolism.</text>
</comment>
<dbReference type="Pfam" id="PF01645">
    <property type="entry name" value="Glu_synthase"/>
    <property type="match status" value="1"/>
</dbReference>
<dbReference type="CDD" id="cd02808">
    <property type="entry name" value="GltS_FMN"/>
    <property type="match status" value="1"/>
</dbReference>
<evidence type="ECO:0000256" key="7">
    <source>
        <dbReference type="ARBA" id="ARBA00009716"/>
    </source>
</evidence>
<evidence type="ECO:0000256" key="19">
    <source>
        <dbReference type="ARBA" id="ARBA00023291"/>
    </source>
</evidence>
<comment type="cofactor">
    <cofactor evidence="1">
        <name>FMN</name>
        <dbReference type="ChEBI" id="CHEBI:58210"/>
    </cofactor>
</comment>
<keyword evidence="19" id="KW-0003">3Fe-4S</keyword>
<keyword evidence="14" id="KW-0315">Glutamine amidotransferase</keyword>
<dbReference type="GO" id="GO:0051538">
    <property type="term" value="F:3 iron, 4 sulfur cluster binding"/>
    <property type="evidence" value="ECO:0007669"/>
    <property type="project" value="UniProtKB-KW"/>
</dbReference>
<reference evidence="27" key="1">
    <citation type="journal article" date="2017" name="J. Phycol.">
        <title>Analysis of chloroplast genomes and a supermatrix inform reclassification of the Rhodomelaceae (Rhodophyta).</title>
        <authorList>
            <person name="Diaz-Tapia P."/>
            <person name="Maggs C.A."/>
            <person name="West J.A."/>
            <person name="Verbruggen H."/>
        </authorList>
    </citation>
    <scope>NUCLEOTIDE SEQUENCE</scope>
    <source>
        <strain evidence="27">HV1501</strain>
    </source>
</reference>
<sequence>MQVSRNLTYKLEHFLGFPSLLDERDACGVGFMAEINNKPSHSILQKALQALNCMEHRGGCSADRESGDGAGIMTAVPWQIIMSSYNEFDSDRCLQSAVAMVFLRYEHLEYIKSIFNWIFNEYNLDIVTWRDVPVDSSVLGENSLKNEPFVIQCVVSSNLFQETEFEKILYFARKKIEFVVSDTTPDIYKNFYICSFSSKTIVYKGMLRSEVLSKYYLDLTDPLYITSFALYHRRFSTNTMPKWSLAQPMRFMAHNGEINTLLGNLNWTKSREPLFQEGSWSSYSNSLNQITSLMNSDSANLDSILELLIKSGKSAEESLMILVPEAYNNQPALDSFPEVVDFYEYYNNLQEPWDGPALVVFSDGQNVGATLDRNGLRPARYIITTDGFVSLSSETGIFDFDHSKVLTKGRLGPGQMFSVDLVNHLVVDNLSIKKKISQKFPYKKWLQDYQVKVNQQPYYNSFDSDLMYIARLHNAFGYSNEDVQLVIEHMASSAKEPTFCMGDDTPLPILSSKPHLLYDYFKQRFAQVTNPAIDPLRESLVMSLVTYLGPKGNYLEPTEYMARSMQISSPVINENELDVILKGLFKVSSISTFFKIDSSTLNFDGHIDLICSDCVEYINSGSQLIVLTDRINDLNSQYIFIPPLLIVGALHHYLIKVKLRHKVSIIVETAQCWNTHHFACLIGYGASAICPYLAFSTVRQWWQNSKTQKLMSNGKLAKITVHESQNNYRSAIEKGLLKILSKMGICLISSYHGAQIFEILGLDSDIVDKSFLNTTSRLGGMNSNEFFKQSMLMYNSAFVPELPKKLPNLGYVQYRPGAEYHVNNPEMSKTLHKAVRNTDHSLYDQYKLLLENRVPTNLRDLLVFSSNKSSIDVSEVEPVELILERFCTGGMSLGALSRETHETLAVAMNRIGGKSNSGEGGEDSIRFTSITDIDNLGISSSFAHLKGLKNNDIASSAIKQIASGRFGVTPEYLVNAKQLEIKIAQGAKPGEGGQLPGKKVSPYIATLRNCKPGVTLISPPPHHDIYSIEDLAQLIFDLHQINPTAQISVKLVASVGIGTIAAGVAKGNADVIQISGHDGGTGASPLSSIKHAGVPWELGLTEVHKTLVENDLRDRVILRVDGGLRTGKDIVLSALMGAEEFGFGTIAMIATGCVMARICHTNNCPVGVATQRQDLRNRYPGIPADLVNFFIFIAQEVREVLAKLGYSSLKDIIGLNSLLTCDYSKITKTANLNLDILLNSSSNVKPLNFHSSIHSNGKVLDEDLLNDVNFLNAIDHQLDVTKTVVINNTDRCVGARISGVIAKKYGQKNFTGNLQVNFLGVAGQSFGCFICHGMHLNLTGEANDYVGKGMNGGEIIISPPLQNKDDASNYVIIGNTCLYGATGGYLFVNGQAGERFAVRNSAAQTVVEGVGDHACEYMTGGLVIVLGKSGRNIGAGMTGGLAYFLDETNDLSSKINSEIVKVQRVLTKEAEEQLLGTIELYEIKTKSCKARQILNSWQTYLPMFWQVVPPSEDATPLTNPEYSSYTSIKN</sequence>
<dbReference type="GO" id="GO:0019676">
    <property type="term" value="P:ammonia assimilation cycle"/>
    <property type="evidence" value="ECO:0007669"/>
    <property type="project" value="TreeGrafter"/>
</dbReference>
<evidence type="ECO:0000256" key="14">
    <source>
        <dbReference type="ARBA" id="ARBA00022962"/>
    </source>
</evidence>
<protein>
    <recommendedName>
        <fullName evidence="23">Ferredoxin-dependent glutamate synthase</fullName>
        <ecNumber evidence="21">1.4.7.1</ecNumber>
    </recommendedName>
    <alternativeName>
        <fullName evidence="24 25">Fd-GOGAT</fullName>
    </alternativeName>
</protein>
<organism evidence="27">
    <name type="scientific">Laurenciella marilzae</name>
    <dbReference type="NCBI Taxonomy" id="1413812"/>
    <lineage>
        <taxon>Eukaryota</taxon>
        <taxon>Rhodophyta</taxon>
        <taxon>Florideophyceae</taxon>
        <taxon>Rhodymeniophycidae</taxon>
        <taxon>Ceramiales</taxon>
        <taxon>Rhodomelaceae</taxon>
        <taxon>Laurencieae</taxon>
        <taxon>Laurenciella</taxon>
    </lineage>
</organism>
<keyword evidence="27" id="KW-0150">Chloroplast</keyword>
<feature type="domain" description="Glutamine amidotransferase type-2" evidence="26">
    <location>
        <begin position="27"/>
        <end position="422"/>
    </location>
</feature>
<dbReference type="GO" id="GO:0006537">
    <property type="term" value="P:glutamate biosynthetic process"/>
    <property type="evidence" value="ECO:0007669"/>
    <property type="project" value="UniProtKB-KW"/>
</dbReference>
<dbReference type="CDD" id="cd00713">
    <property type="entry name" value="GltS"/>
    <property type="match status" value="1"/>
</dbReference>
<dbReference type="PANTHER" id="PTHR11938">
    <property type="entry name" value="FAD NADPH DEHYDROGENASE/OXIDOREDUCTASE"/>
    <property type="match status" value="1"/>
</dbReference>
<comment type="catalytic activity">
    <reaction evidence="22">
        <text>2 oxidized [2Fe-2S]-[ferredoxin] + 2 L-glutamate = L-glutamine + 2 reduced [2Fe-2S]-[ferredoxin] + 2-oxoglutarate + 2 H(+)</text>
        <dbReference type="Rhea" id="RHEA:12128"/>
        <dbReference type="Rhea" id="RHEA-COMP:10000"/>
        <dbReference type="Rhea" id="RHEA-COMP:10001"/>
        <dbReference type="ChEBI" id="CHEBI:15378"/>
        <dbReference type="ChEBI" id="CHEBI:16810"/>
        <dbReference type="ChEBI" id="CHEBI:29985"/>
        <dbReference type="ChEBI" id="CHEBI:33737"/>
        <dbReference type="ChEBI" id="CHEBI:33738"/>
        <dbReference type="ChEBI" id="CHEBI:58359"/>
        <dbReference type="EC" id="1.4.7.1"/>
    </reaction>
</comment>
<comment type="cofactor">
    <cofactor evidence="2">
        <name>[3Fe-4S] cluster</name>
        <dbReference type="ChEBI" id="CHEBI:21137"/>
    </cofactor>
</comment>
<evidence type="ECO:0000256" key="5">
    <source>
        <dbReference type="ARBA" id="ARBA00004802"/>
    </source>
</evidence>
<comment type="subunit">
    <text evidence="8">Monomer.</text>
</comment>
<comment type="similarity">
    <text evidence="7">Belongs to the glutamate synthase family.</text>
</comment>
<dbReference type="GO" id="GO:0016041">
    <property type="term" value="F:glutamate synthase (ferredoxin) activity"/>
    <property type="evidence" value="ECO:0007669"/>
    <property type="project" value="UniProtKB-EC"/>
</dbReference>
<dbReference type="FunFam" id="3.20.20.70:FF:000084">
    <property type="entry name" value="Ferredoxin-dependent glutamate synthase, chloroplastic"/>
    <property type="match status" value="1"/>
</dbReference>
<keyword evidence="10" id="KW-0285">Flavoprotein</keyword>
<evidence type="ECO:0000256" key="3">
    <source>
        <dbReference type="ARBA" id="ARBA00001974"/>
    </source>
</evidence>
<dbReference type="InterPro" id="IPR050711">
    <property type="entry name" value="ET-N_metabolism_enzyme"/>
</dbReference>
<dbReference type="InterPro" id="IPR006982">
    <property type="entry name" value="Glu_synth_centr_N"/>
</dbReference>
<comment type="pathway">
    <text evidence="20">Amino-acid biosynthesis; L-glutamate biosynthesis via GLT pathway; L-glutamate from 2-oxoglutarate and L-glutamine (ferredoxin route): step 1/1.</text>
</comment>
<keyword evidence="16" id="KW-0408">Iron</keyword>
<evidence type="ECO:0000256" key="23">
    <source>
        <dbReference type="ARBA" id="ARBA00071531"/>
    </source>
</evidence>
<evidence type="ECO:0000256" key="15">
    <source>
        <dbReference type="ARBA" id="ARBA00023002"/>
    </source>
</evidence>
<keyword evidence="11" id="KW-0288">FMN</keyword>
<keyword evidence="13" id="KW-0274">FAD</keyword>
<gene>
    <name evidence="27" type="primary">gltB</name>
</gene>
<comment type="pathway">
    <text evidence="6">Nitrogen metabolism.</text>
</comment>
<evidence type="ECO:0000259" key="26">
    <source>
        <dbReference type="PROSITE" id="PS51278"/>
    </source>
</evidence>
<evidence type="ECO:0000256" key="2">
    <source>
        <dbReference type="ARBA" id="ARBA00001927"/>
    </source>
</evidence>
<geneLocation type="chloroplast" evidence="27"/>
<evidence type="ECO:0000256" key="4">
    <source>
        <dbReference type="ARBA" id="ARBA00004470"/>
    </source>
</evidence>
<evidence type="ECO:0000256" key="10">
    <source>
        <dbReference type="ARBA" id="ARBA00022630"/>
    </source>
</evidence>
<evidence type="ECO:0000256" key="6">
    <source>
        <dbReference type="ARBA" id="ARBA00004909"/>
    </source>
</evidence>
<dbReference type="CDD" id="cd00982">
    <property type="entry name" value="gltB_C"/>
    <property type="match status" value="1"/>
</dbReference>
<dbReference type="Pfam" id="PF01493">
    <property type="entry name" value="GXGXG"/>
    <property type="match status" value="1"/>
</dbReference>
<dbReference type="InterPro" id="IPR029055">
    <property type="entry name" value="Ntn_hydrolases_N"/>
</dbReference>
<dbReference type="InterPro" id="IPR036485">
    <property type="entry name" value="Glu_synth_asu_C_sf"/>
</dbReference>
<evidence type="ECO:0000256" key="22">
    <source>
        <dbReference type="ARBA" id="ARBA00052339"/>
    </source>
</evidence>
<dbReference type="EC" id="1.4.7.1" evidence="21"/>
<dbReference type="Gene3D" id="3.20.20.70">
    <property type="entry name" value="Aldolase class I"/>
    <property type="match status" value="2"/>
</dbReference>
<evidence type="ECO:0000256" key="17">
    <source>
        <dbReference type="ARBA" id="ARBA00023014"/>
    </source>
</evidence>
<keyword evidence="18" id="KW-0314">Glutamate biosynthesis</keyword>
<accession>A0A1Z1M1J5</accession>
<dbReference type="PANTHER" id="PTHR11938:SF133">
    <property type="entry name" value="GLUTAMATE SYNTHASE (NADH)"/>
    <property type="match status" value="1"/>
</dbReference>
<dbReference type="Pfam" id="PF04898">
    <property type="entry name" value="Glu_syn_central"/>
    <property type="match status" value="1"/>
</dbReference>
<dbReference type="SUPFAM" id="SSF56235">
    <property type="entry name" value="N-terminal nucleophile aminohydrolases (Ntn hydrolases)"/>
    <property type="match status" value="1"/>
</dbReference>
<evidence type="ECO:0000256" key="12">
    <source>
        <dbReference type="ARBA" id="ARBA00022723"/>
    </source>
</evidence>
<evidence type="ECO:0000256" key="13">
    <source>
        <dbReference type="ARBA" id="ARBA00022827"/>
    </source>
</evidence>
<dbReference type="InterPro" id="IPR002932">
    <property type="entry name" value="Glu_synthdom"/>
</dbReference>
<evidence type="ECO:0000256" key="1">
    <source>
        <dbReference type="ARBA" id="ARBA00001917"/>
    </source>
</evidence>
<comment type="subcellular location">
    <subcellularLocation>
        <location evidence="4">Plastid</location>
        <location evidence="4">Chloroplast stroma</location>
    </subcellularLocation>
</comment>
<dbReference type="RefSeq" id="YP_009391597.1">
    <property type="nucleotide sequence ID" value="NC_035259.1"/>
</dbReference>
<dbReference type="FunFam" id="3.60.20.10:FF:000001">
    <property type="entry name" value="Glutamate synthase, large subunit"/>
    <property type="match status" value="1"/>
</dbReference>
<dbReference type="InterPro" id="IPR013785">
    <property type="entry name" value="Aldolase_TIM"/>
</dbReference>
<dbReference type="InterPro" id="IPR002489">
    <property type="entry name" value="Glu_synth_asu_C"/>
</dbReference>
<evidence type="ECO:0000256" key="20">
    <source>
        <dbReference type="ARBA" id="ARBA00037928"/>
    </source>
</evidence>
<evidence type="ECO:0000256" key="25">
    <source>
        <dbReference type="ARBA" id="ARBA00083463"/>
    </source>
</evidence>
<evidence type="ECO:0000256" key="8">
    <source>
        <dbReference type="ARBA" id="ARBA00011245"/>
    </source>
</evidence>
<comment type="cofactor">
    <cofactor evidence="3">
        <name>FAD</name>
        <dbReference type="ChEBI" id="CHEBI:57692"/>
    </cofactor>
</comment>
<keyword evidence="17" id="KW-0411">Iron-sulfur</keyword>
<keyword evidence="27" id="KW-0934">Plastid</keyword>
<dbReference type="PROSITE" id="PS51278">
    <property type="entry name" value="GATASE_TYPE_2"/>
    <property type="match status" value="1"/>
</dbReference>
<evidence type="ECO:0000256" key="11">
    <source>
        <dbReference type="ARBA" id="ARBA00022643"/>
    </source>
</evidence>
<dbReference type="GeneID" id="33347976"/>
<dbReference type="Pfam" id="PF00310">
    <property type="entry name" value="GATase_2"/>
    <property type="match status" value="1"/>
</dbReference>
<evidence type="ECO:0000256" key="24">
    <source>
        <dbReference type="ARBA" id="ARBA00080344"/>
    </source>
</evidence>
<dbReference type="SUPFAM" id="SSF69336">
    <property type="entry name" value="Alpha subunit of glutamate synthase, C-terminal domain"/>
    <property type="match status" value="1"/>
</dbReference>
<evidence type="ECO:0000313" key="27">
    <source>
        <dbReference type="EMBL" id="ARW59741.1"/>
    </source>
</evidence>
<keyword evidence="9" id="KW-0028">Amino-acid biosynthesis</keyword>
<dbReference type="UniPathway" id="UPA00045"/>
<proteinExistence type="inferred from homology"/>